<feature type="signal peptide" evidence="7">
    <location>
        <begin position="1"/>
        <end position="25"/>
    </location>
</feature>
<evidence type="ECO:0000256" key="1">
    <source>
        <dbReference type="ARBA" id="ARBA00009865"/>
    </source>
</evidence>
<evidence type="ECO:0000256" key="5">
    <source>
        <dbReference type="RuleBase" id="RU361187"/>
    </source>
</evidence>
<dbReference type="Pfam" id="PF14200">
    <property type="entry name" value="RicinB_lectin_2"/>
    <property type="match status" value="2"/>
</dbReference>
<dbReference type="InterPro" id="IPR023296">
    <property type="entry name" value="Glyco_hydro_beta-prop_sf"/>
</dbReference>
<proteinExistence type="inferred from homology"/>
<dbReference type="CDD" id="cd18820">
    <property type="entry name" value="GH43_LbAraf43-like"/>
    <property type="match status" value="1"/>
</dbReference>
<dbReference type="Gene3D" id="2.80.10.50">
    <property type="match status" value="2"/>
</dbReference>
<feature type="region of interest" description="Disordered" evidence="6">
    <location>
        <begin position="323"/>
        <end position="342"/>
    </location>
</feature>
<accession>A0ABP7RWQ9</accession>
<feature type="chain" id="PRO_5045709589" description="Ricin B lectin domain-containing protein" evidence="7">
    <location>
        <begin position="26"/>
        <end position="483"/>
    </location>
</feature>
<protein>
    <recommendedName>
        <fullName evidence="8">Ricin B lectin domain-containing protein</fullName>
    </recommendedName>
</protein>
<feature type="domain" description="Ricin B lectin" evidence="8">
    <location>
        <begin position="350"/>
        <end position="478"/>
    </location>
</feature>
<dbReference type="EMBL" id="BAABAL010000007">
    <property type="protein sequence ID" value="GAA4003287.1"/>
    <property type="molecule type" value="Genomic_DNA"/>
</dbReference>
<evidence type="ECO:0000256" key="6">
    <source>
        <dbReference type="SAM" id="MobiDB-lite"/>
    </source>
</evidence>
<dbReference type="PANTHER" id="PTHR43817:SF1">
    <property type="entry name" value="HYDROLASE, FAMILY 43, PUTATIVE (AFU_ORTHOLOGUE AFUA_3G01660)-RELATED"/>
    <property type="match status" value="1"/>
</dbReference>
<keyword evidence="4 5" id="KW-0326">Glycosidase</keyword>
<keyword evidence="2 7" id="KW-0732">Signal</keyword>
<reference evidence="10" key="1">
    <citation type="journal article" date="2019" name="Int. J. Syst. Evol. Microbiol.">
        <title>The Global Catalogue of Microorganisms (GCM) 10K type strain sequencing project: providing services to taxonomists for standard genome sequencing and annotation.</title>
        <authorList>
            <consortium name="The Broad Institute Genomics Platform"/>
            <consortium name="The Broad Institute Genome Sequencing Center for Infectious Disease"/>
            <person name="Wu L."/>
            <person name="Ma J."/>
        </authorList>
    </citation>
    <scope>NUCLEOTIDE SEQUENCE [LARGE SCALE GENOMIC DNA]</scope>
    <source>
        <strain evidence="10">JCM 17342</strain>
    </source>
</reference>
<sequence length="483" mass="52583">MLRAKGIGLLLALIAALLTAPAAEAAPTSGFRNPVLENGADPQMVTHDGFYYLTYTRNDHIAVSKARSVTELASAPETIVWRDDTPSRCCFIWAPEMHFLQGKWYIYYTATNSAHVLADHRMYVLESAGTDPLGPYTFKGPLAAAADQYSLDGTVLTMPDGRLYAIWSGWDPGTEKPQNLYIAPMSNPWTTSGPRVLLSSPVHPWEMESLSVNEGAAVLWRNGKLFLAFSASGCMSPNYTIGLLTFNGGDVLDPTAWTKSPQPQFKSSPANNAYGTAHNSFFTSPDGSETWIAYHAVTNPNGSCGGDRSTRIQRVEWRADDTPDFGIPLATSTTSRLPAGDPGPARLRDGDYVLKASHSGKALDVASASTQDNAAVIQWEPHGGPNQVWRLRSLPDGTYELRAKHSGKLLTVDTRVVQRRSVGSANQRWHIDSVGRDYRISVKAGGHALSVDRGSLTDGANILASHYLYGPEQKWRLSYLPAS</sequence>
<organism evidence="9 10">
    <name type="scientific">Allokutzneria multivorans</name>
    <dbReference type="NCBI Taxonomy" id="1142134"/>
    <lineage>
        <taxon>Bacteria</taxon>
        <taxon>Bacillati</taxon>
        <taxon>Actinomycetota</taxon>
        <taxon>Actinomycetes</taxon>
        <taxon>Pseudonocardiales</taxon>
        <taxon>Pseudonocardiaceae</taxon>
        <taxon>Allokutzneria</taxon>
    </lineage>
</organism>
<dbReference type="PROSITE" id="PS50231">
    <property type="entry name" value="RICIN_B_LECTIN"/>
    <property type="match status" value="1"/>
</dbReference>
<dbReference type="InterPro" id="IPR006710">
    <property type="entry name" value="Glyco_hydro_43"/>
</dbReference>
<dbReference type="SUPFAM" id="SSF50370">
    <property type="entry name" value="Ricin B-like lectins"/>
    <property type="match status" value="1"/>
</dbReference>
<dbReference type="CDD" id="cd00161">
    <property type="entry name" value="beta-trefoil_Ricin-like"/>
    <property type="match status" value="1"/>
</dbReference>
<keyword evidence="10" id="KW-1185">Reference proteome</keyword>
<evidence type="ECO:0000256" key="2">
    <source>
        <dbReference type="ARBA" id="ARBA00022729"/>
    </source>
</evidence>
<evidence type="ECO:0000256" key="7">
    <source>
        <dbReference type="SAM" id="SignalP"/>
    </source>
</evidence>
<evidence type="ECO:0000313" key="9">
    <source>
        <dbReference type="EMBL" id="GAA4003287.1"/>
    </source>
</evidence>
<dbReference type="InterPro" id="IPR000772">
    <property type="entry name" value="Ricin_B_lectin"/>
</dbReference>
<dbReference type="Proteomes" id="UP001501747">
    <property type="component" value="Unassembled WGS sequence"/>
</dbReference>
<comment type="caution">
    <text evidence="9">The sequence shown here is derived from an EMBL/GenBank/DDBJ whole genome shotgun (WGS) entry which is preliminary data.</text>
</comment>
<dbReference type="Pfam" id="PF04616">
    <property type="entry name" value="Glyco_hydro_43"/>
    <property type="match status" value="1"/>
</dbReference>
<dbReference type="PANTHER" id="PTHR43817">
    <property type="entry name" value="GLYCOSYL HYDROLASE"/>
    <property type="match status" value="1"/>
</dbReference>
<evidence type="ECO:0000256" key="4">
    <source>
        <dbReference type="ARBA" id="ARBA00023295"/>
    </source>
</evidence>
<dbReference type="InterPro" id="IPR035992">
    <property type="entry name" value="Ricin_B-like_lectins"/>
</dbReference>
<dbReference type="SMART" id="SM00458">
    <property type="entry name" value="RICIN"/>
    <property type="match status" value="1"/>
</dbReference>
<evidence type="ECO:0000256" key="3">
    <source>
        <dbReference type="ARBA" id="ARBA00022801"/>
    </source>
</evidence>
<gene>
    <name evidence="9" type="ORF">GCM10022247_25200</name>
</gene>
<evidence type="ECO:0000313" key="10">
    <source>
        <dbReference type="Proteomes" id="UP001501747"/>
    </source>
</evidence>
<comment type="similarity">
    <text evidence="1 5">Belongs to the glycosyl hydrolase 43 family.</text>
</comment>
<evidence type="ECO:0000259" key="8">
    <source>
        <dbReference type="SMART" id="SM00458"/>
    </source>
</evidence>
<keyword evidence="3 5" id="KW-0378">Hydrolase</keyword>
<dbReference type="RefSeq" id="WP_344874098.1">
    <property type="nucleotide sequence ID" value="NZ_BAABAL010000007.1"/>
</dbReference>
<dbReference type="Gene3D" id="2.115.10.20">
    <property type="entry name" value="Glycosyl hydrolase domain, family 43"/>
    <property type="match status" value="1"/>
</dbReference>
<name>A0ABP7RWQ9_9PSEU</name>
<dbReference type="SUPFAM" id="SSF75005">
    <property type="entry name" value="Arabinanase/levansucrase/invertase"/>
    <property type="match status" value="1"/>
</dbReference>